<keyword evidence="2" id="KW-1185">Reference proteome</keyword>
<dbReference type="SUPFAM" id="SSF50978">
    <property type="entry name" value="WD40 repeat-like"/>
    <property type="match status" value="1"/>
</dbReference>
<dbReference type="InterPro" id="IPR015943">
    <property type="entry name" value="WD40/YVTN_repeat-like_dom_sf"/>
</dbReference>
<dbReference type="Proteomes" id="UP001432146">
    <property type="component" value="Unassembled WGS sequence"/>
</dbReference>
<evidence type="ECO:0000313" key="2">
    <source>
        <dbReference type="Proteomes" id="UP001432146"/>
    </source>
</evidence>
<dbReference type="Gene3D" id="2.130.10.10">
    <property type="entry name" value="YVTN repeat-like/Quinoprotein amine dehydrogenase"/>
    <property type="match status" value="1"/>
</dbReference>
<proteinExistence type="predicted"/>
<comment type="caution">
    <text evidence="1">The sequence shown here is derived from an EMBL/GenBank/DDBJ whole genome shotgun (WGS) entry which is preliminary data.</text>
</comment>
<accession>A0AAW0ZFZ5</accession>
<gene>
    <name evidence="1" type="ORF">QLX08_009411</name>
</gene>
<dbReference type="AlphaFoldDB" id="A0AAW0ZFZ5"/>
<dbReference type="EMBL" id="JAWNGG020000208">
    <property type="protein sequence ID" value="KAK9296559.1"/>
    <property type="molecule type" value="Genomic_DNA"/>
</dbReference>
<evidence type="ECO:0000313" key="1">
    <source>
        <dbReference type="EMBL" id="KAK9296559.1"/>
    </source>
</evidence>
<sequence>MYTQGTPWYKLCKNEIPENLWSTLCETLNAKKFYTDFHKERDAKFWIAMYKLWIKCKNMTKCDTQSECVELPINIPLEYITCIDTSENLIAVGTSRGVIYFYSITNLQVIDYIVDHMECVQSIKFLRDGTNIICVSCSINNHIYFWDVNTLNLINGTHGKLICTSYSYCYIAMRNRISSEGGIPRRVYEFDTDNILAVGANYDRVLFYTERGYFVNLSLEGDKNDCIYTRAKVPNMRVRQYHIFKPNVITCFGEYGYLGCLVQGQKWRFYNVFSTLYATPTAILVYGHILILGLDSGNVHIFYINDFEKIDFNNITSKKLCLDSSAVISLNIMVNAEEYYLIVGYSKRFYCVKFM</sequence>
<name>A0AAW0ZFZ5_9HYME</name>
<dbReference type="InterPro" id="IPR036322">
    <property type="entry name" value="WD40_repeat_dom_sf"/>
</dbReference>
<protein>
    <submittedName>
        <fullName evidence="1">Uncharacterized protein</fullName>
    </submittedName>
</protein>
<organism evidence="1 2">
    <name type="scientific">Tetragonisca angustula</name>
    <dbReference type="NCBI Taxonomy" id="166442"/>
    <lineage>
        <taxon>Eukaryota</taxon>
        <taxon>Metazoa</taxon>
        <taxon>Ecdysozoa</taxon>
        <taxon>Arthropoda</taxon>
        <taxon>Hexapoda</taxon>
        <taxon>Insecta</taxon>
        <taxon>Pterygota</taxon>
        <taxon>Neoptera</taxon>
        <taxon>Endopterygota</taxon>
        <taxon>Hymenoptera</taxon>
        <taxon>Apocrita</taxon>
        <taxon>Aculeata</taxon>
        <taxon>Apoidea</taxon>
        <taxon>Anthophila</taxon>
        <taxon>Apidae</taxon>
        <taxon>Tetragonisca</taxon>
    </lineage>
</organism>
<reference evidence="1 2" key="1">
    <citation type="submission" date="2024-05" db="EMBL/GenBank/DDBJ databases">
        <title>The nuclear and mitochondrial genome assemblies of Tetragonisca angustula (Apidae: Meliponini), a tiny yet remarkable pollinator in the Neotropics.</title>
        <authorList>
            <person name="Ferrari R."/>
            <person name="Ricardo P.C."/>
            <person name="Dias F.C."/>
            <person name="Araujo N.S."/>
            <person name="Soares D.O."/>
            <person name="Zhou Q.-S."/>
            <person name="Zhu C.-D."/>
            <person name="Coutinho L."/>
            <person name="Airas M.C."/>
            <person name="Batista T.M."/>
        </authorList>
    </citation>
    <scope>NUCLEOTIDE SEQUENCE [LARGE SCALE GENOMIC DNA]</scope>
    <source>
        <strain evidence="1">ASF017062</strain>
        <tissue evidence="1">Abdomen</tissue>
    </source>
</reference>